<evidence type="ECO:0000313" key="7">
    <source>
        <dbReference type="Proteomes" id="UP000641646"/>
    </source>
</evidence>
<dbReference type="Proteomes" id="UP000641646">
    <property type="component" value="Unassembled WGS sequence"/>
</dbReference>
<gene>
    <name evidence="6" type="ORF">H6G03_20185</name>
</gene>
<dbReference type="Pfam" id="PF25954">
    <property type="entry name" value="Beta-barrel_RND_2"/>
    <property type="match status" value="1"/>
</dbReference>
<feature type="compositionally biased region" description="Gly residues" evidence="3">
    <location>
        <begin position="383"/>
        <end position="406"/>
    </location>
</feature>
<dbReference type="GO" id="GO:1990281">
    <property type="term" value="C:efflux pump complex"/>
    <property type="evidence" value="ECO:0007669"/>
    <property type="project" value="TreeGrafter"/>
</dbReference>
<name>A0A926VGK6_9CYAN</name>
<dbReference type="InterPro" id="IPR006143">
    <property type="entry name" value="RND_pump_MFP"/>
</dbReference>
<evidence type="ECO:0000259" key="5">
    <source>
        <dbReference type="Pfam" id="PF25954"/>
    </source>
</evidence>
<dbReference type="InterPro" id="IPR058792">
    <property type="entry name" value="Beta-barrel_RND_2"/>
</dbReference>
<dbReference type="PANTHER" id="PTHR30469">
    <property type="entry name" value="MULTIDRUG RESISTANCE PROTEIN MDTA"/>
    <property type="match status" value="1"/>
</dbReference>
<dbReference type="PANTHER" id="PTHR30469:SF15">
    <property type="entry name" value="HLYD FAMILY OF SECRETION PROTEINS"/>
    <property type="match status" value="1"/>
</dbReference>
<dbReference type="SUPFAM" id="SSF111369">
    <property type="entry name" value="HlyD-like secretion proteins"/>
    <property type="match status" value="2"/>
</dbReference>
<keyword evidence="2" id="KW-0175">Coiled coil</keyword>
<dbReference type="Gene3D" id="2.40.30.170">
    <property type="match status" value="1"/>
</dbReference>
<dbReference type="Gene3D" id="2.40.420.20">
    <property type="match status" value="1"/>
</dbReference>
<dbReference type="EMBL" id="JACJPW010000053">
    <property type="protein sequence ID" value="MBD2183349.1"/>
    <property type="molecule type" value="Genomic_DNA"/>
</dbReference>
<evidence type="ECO:0000259" key="4">
    <source>
        <dbReference type="Pfam" id="PF25917"/>
    </source>
</evidence>
<evidence type="ECO:0000256" key="1">
    <source>
        <dbReference type="ARBA" id="ARBA00009477"/>
    </source>
</evidence>
<reference evidence="6" key="2">
    <citation type="submission" date="2020-08" db="EMBL/GenBank/DDBJ databases">
        <authorList>
            <person name="Chen M."/>
            <person name="Teng W."/>
            <person name="Zhao L."/>
            <person name="Hu C."/>
            <person name="Zhou Y."/>
            <person name="Han B."/>
            <person name="Song L."/>
            <person name="Shu W."/>
        </authorList>
    </citation>
    <scope>NUCLEOTIDE SEQUENCE</scope>
    <source>
        <strain evidence="6">FACHB-1375</strain>
    </source>
</reference>
<evidence type="ECO:0000256" key="2">
    <source>
        <dbReference type="SAM" id="Coils"/>
    </source>
</evidence>
<dbReference type="AlphaFoldDB" id="A0A926VGK6"/>
<organism evidence="6 7">
    <name type="scientific">Aerosakkonema funiforme FACHB-1375</name>
    <dbReference type="NCBI Taxonomy" id="2949571"/>
    <lineage>
        <taxon>Bacteria</taxon>
        <taxon>Bacillati</taxon>
        <taxon>Cyanobacteriota</taxon>
        <taxon>Cyanophyceae</taxon>
        <taxon>Oscillatoriophycideae</taxon>
        <taxon>Aerosakkonematales</taxon>
        <taxon>Aerosakkonemataceae</taxon>
        <taxon>Aerosakkonema</taxon>
    </lineage>
</organism>
<comment type="caution">
    <text evidence="6">The sequence shown here is derived from an EMBL/GenBank/DDBJ whole genome shotgun (WGS) entry which is preliminary data.</text>
</comment>
<dbReference type="GO" id="GO:0015562">
    <property type="term" value="F:efflux transmembrane transporter activity"/>
    <property type="evidence" value="ECO:0007669"/>
    <property type="project" value="TreeGrafter"/>
</dbReference>
<dbReference type="Pfam" id="PF25917">
    <property type="entry name" value="BSH_RND"/>
    <property type="match status" value="1"/>
</dbReference>
<evidence type="ECO:0000313" key="6">
    <source>
        <dbReference type="EMBL" id="MBD2183349.1"/>
    </source>
</evidence>
<feature type="coiled-coil region" evidence="2">
    <location>
        <begin position="142"/>
        <end position="183"/>
    </location>
</feature>
<dbReference type="FunFam" id="2.40.30.170:FF:000010">
    <property type="entry name" value="Efflux RND transporter periplasmic adaptor subunit"/>
    <property type="match status" value="1"/>
</dbReference>
<feature type="domain" description="CusB-like beta-barrel" evidence="5">
    <location>
        <begin position="291"/>
        <end position="364"/>
    </location>
</feature>
<feature type="region of interest" description="Disordered" evidence="3">
    <location>
        <begin position="380"/>
        <end position="416"/>
    </location>
</feature>
<accession>A0A926VGK6</accession>
<proteinExistence type="inferred from homology"/>
<reference evidence="6" key="1">
    <citation type="journal article" date="2015" name="ISME J.">
        <title>Draft Genome Sequence of Streptomyces incarnatus NRRL8089, which Produces the Nucleoside Antibiotic Sinefungin.</title>
        <authorList>
            <person name="Oshima K."/>
            <person name="Hattori M."/>
            <person name="Shimizu H."/>
            <person name="Fukuda K."/>
            <person name="Nemoto M."/>
            <person name="Inagaki K."/>
            <person name="Tamura T."/>
        </authorList>
    </citation>
    <scope>NUCLEOTIDE SEQUENCE</scope>
    <source>
        <strain evidence="6">FACHB-1375</strain>
    </source>
</reference>
<evidence type="ECO:0000256" key="3">
    <source>
        <dbReference type="SAM" id="MobiDB-lite"/>
    </source>
</evidence>
<dbReference type="Gene3D" id="2.40.50.100">
    <property type="match status" value="1"/>
</dbReference>
<keyword evidence="7" id="KW-1185">Reference proteome</keyword>
<dbReference type="Gene3D" id="1.10.287.470">
    <property type="entry name" value="Helix hairpin bin"/>
    <property type="match status" value="2"/>
</dbReference>
<protein>
    <submittedName>
        <fullName evidence="6">Efflux RND transporter periplasmic adaptor subunit</fullName>
    </submittedName>
</protein>
<dbReference type="NCBIfam" id="TIGR01730">
    <property type="entry name" value="RND_mfp"/>
    <property type="match status" value="1"/>
</dbReference>
<comment type="similarity">
    <text evidence="1">Belongs to the membrane fusion protein (MFP) (TC 8.A.1) family.</text>
</comment>
<feature type="domain" description="Multidrug resistance protein MdtA-like barrel-sandwich hybrid" evidence="4">
    <location>
        <begin position="102"/>
        <end position="277"/>
    </location>
</feature>
<sequence length="485" mass="51647">MSSFVTFLSMTPKHSGNSVLHSSVGRKKTRPKKVLALALVPWLLLVLSACGNADKVEAEAQSQPSGATRPESRPTAVDVAIARTGVLQEPTTYVGTTRPLREISLRSQVEGRLLNLAVNIGDPVARGQILARLDEALLLTAVTQAEAELAARQSEVARAQTQVSNAKARAEQARLEFQQSKADTQRRQYLYREGAISQQDAELSQTAARTAEQAFRAAEEQIRTEEQAVAAAVGRVKAQQAIVAQARERKSYARVTSPIKGVVLERVTEPGNLVQPGGEILRLGDFSSVKVVVYLSELELSNIREGQSVQVRLDAFPDRPFSGTVSRISPAAEASSRQVPIEIIIPNDNDRIGSGLLARVTLAQLDRPKTIVPQTALSVAGGARSGGGGERGSGGVGERGSGGVGERGSVSQARVPDSESIGTIFVAIAEGREGTVQARRVLLGDRANGKVEILSGLKPGERFVVRSGKPLKDGEKVVLSILSEK</sequence>
<dbReference type="InterPro" id="IPR058625">
    <property type="entry name" value="MdtA-like_BSH"/>
</dbReference>